<evidence type="ECO:0000313" key="2">
    <source>
        <dbReference type="EMBL" id="SHM11394.1"/>
    </source>
</evidence>
<dbReference type="AlphaFoldDB" id="A0A1M7G4U4"/>
<dbReference type="OrthoDB" id="6938705at2"/>
<dbReference type="STRING" id="1220495.SAMN05216288_3072"/>
<name>A0A1M7G4U4_9GAMM</name>
<dbReference type="EMBL" id="FRBQ01000003">
    <property type="protein sequence ID" value="SHM11394.1"/>
    <property type="molecule type" value="Genomic_DNA"/>
</dbReference>
<protein>
    <submittedName>
        <fullName evidence="2">Uncharacterized protein</fullName>
    </submittedName>
</protein>
<reference evidence="3" key="1">
    <citation type="submission" date="2016-11" db="EMBL/GenBank/DDBJ databases">
        <authorList>
            <person name="Varghese N."/>
            <person name="Submissions S."/>
        </authorList>
    </citation>
    <scope>NUCLEOTIDE SEQUENCE [LARGE SCALE GENOMIC DNA]</scope>
    <source>
        <strain evidence="3">CECT 8089</strain>
    </source>
</reference>
<keyword evidence="3" id="KW-1185">Reference proteome</keyword>
<keyword evidence="1" id="KW-0812">Transmembrane</keyword>
<proteinExistence type="predicted"/>
<evidence type="ECO:0000256" key="1">
    <source>
        <dbReference type="SAM" id="Phobius"/>
    </source>
</evidence>
<evidence type="ECO:0000313" key="3">
    <source>
        <dbReference type="Proteomes" id="UP000184305"/>
    </source>
</evidence>
<keyword evidence="1" id="KW-0472">Membrane</keyword>
<organism evidence="2 3">
    <name type="scientific">Phytopseudomonas punonensis</name>
    <dbReference type="NCBI Taxonomy" id="1220495"/>
    <lineage>
        <taxon>Bacteria</taxon>
        <taxon>Pseudomonadati</taxon>
        <taxon>Pseudomonadota</taxon>
        <taxon>Gammaproteobacteria</taxon>
        <taxon>Pseudomonadales</taxon>
        <taxon>Pseudomonadaceae</taxon>
        <taxon>Phytopseudomonas</taxon>
    </lineage>
</organism>
<dbReference type="RefSeq" id="WP_073265785.1">
    <property type="nucleotide sequence ID" value="NZ_FRBQ01000003.1"/>
</dbReference>
<gene>
    <name evidence="2" type="ORF">SAMN05216288_3072</name>
</gene>
<dbReference type="Proteomes" id="UP000184305">
    <property type="component" value="Unassembled WGS sequence"/>
</dbReference>
<accession>A0A1M7G4U4</accession>
<feature type="transmembrane region" description="Helical" evidence="1">
    <location>
        <begin position="39"/>
        <end position="66"/>
    </location>
</feature>
<sequence>MDEILGYLGGLIERGFRLFGLWILKLLTDGRYRDTNSYLYFLPTFIGFVTLAVLSIAILCIFLFLLS</sequence>
<keyword evidence="1" id="KW-1133">Transmembrane helix</keyword>